<dbReference type="Proteomes" id="UP000031978">
    <property type="component" value="Unassembled WGS sequence"/>
</dbReference>
<dbReference type="AlphaFoldDB" id="A0AB34QU86"/>
<proteinExistence type="predicted"/>
<name>A0AB34QU86_BACPU</name>
<feature type="region of interest" description="Disordered" evidence="1">
    <location>
        <begin position="1"/>
        <end position="38"/>
    </location>
</feature>
<sequence>MKAMEEKTLSDHKISIMSGKFENTGELSNKKQTKSPHS</sequence>
<accession>A0AB34QU86</accession>
<protein>
    <submittedName>
        <fullName evidence="2">Uncharacterized protein</fullName>
    </submittedName>
</protein>
<evidence type="ECO:0000313" key="2">
    <source>
        <dbReference type="EMBL" id="KIL19315.1"/>
    </source>
</evidence>
<gene>
    <name evidence="2" type="ORF">B4127_0422</name>
</gene>
<evidence type="ECO:0000313" key="3">
    <source>
        <dbReference type="Proteomes" id="UP000031978"/>
    </source>
</evidence>
<dbReference type="EMBL" id="JXCL01000020">
    <property type="protein sequence ID" value="KIL19315.1"/>
    <property type="molecule type" value="Genomic_DNA"/>
</dbReference>
<feature type="compositionally biased region" description="Basic and acidic residues" evidence="1">
    <location>
        <begin position="1"/>
        <end position="14"/>
    </location>
</feature>
<organism evidence="2 3">
    <name type="scientific">Bacillus pumilus</name>
    <name type="common">Bacillus mesentericus</name>
    <dbReference type="NCBI Taxonomy" id="1408"/>
    <lineage>
        <taxon>Bacteria</taxon>
        <taxon>Bacillati</taxon>
        <taxon>Bacillota</taxon>
        <taxon>Bacilli</taxon>
        <taxon>Bacillales</taxon>
        <taxon>Bacillaceae</taxon>
        <taxon>Bacillus</taxon>
    </lineage>
</organism>
<evidence type="ECO:0000256" key="1">
    <source>
        <dbReference type="SAM" id="MobiDB-lite"/>
    </source>
</evidence>
<reference evidence="2 3" key="1">
    <citation type="submission" date="2014-12" db="EMBL/GenBank/DDBJ databases">
        <title>Draft Genome Sequences of Five Spore-Forming Food Isolates of Bacillus pumilus.</title>
        <authorList>
            <person name="de Jong A."/>
            <person name="van Heel A.J."/>
            <person name="Montalban-Lopez M."/>
            <person name="Krawczyk A.O."/>
            <person name="Berendsen E.M."/>
            <person name="Wells-Bennik M."/>
            <person name="Kuipers O.P."/>
        </authorList>
    </citation>
    <scope>NUCLEOTIDE SEQUENCE [LARGE SCALE GENOMIC DNA]</scope>
    <source>
        <strain evidence="2 3">B4127</strain>
    </source>
</reference>
<comment type="caution">
    <text evidence="2">The sequence shown here is derived from an EMBL/GenBank/DDBJ whole genome shotgun (WGS) entry which is preliminary data.</text>
</comment>